<organism evidence="1 2">
    <name type="scientific">Grus japonensis</name>
    <name type="common">Japanese crane</name>
    <name type="synonym">Red-crowned crane</name>
    <dbReference type="NCBI Taxonomy" id="30415"/>
    <lineage>
        <taxon>Eukaryota</taxon>
        <taxon>Metazoa</taxon>
        <taxon>Chordata</taxon>
        <taxon>Craniata</taxon>
        <taxon>Vertebrata</taxon>
        <taxon>Euteleostomi</taxon>
        <taxon>Archelosauria</taxon>
        <taxon>Archosauria</taxon>
        <taxon>Dinosauria</taxon>
        <taxon>Saurischia</taxon>
        <taxon>Theropoda</taxon>
        <taxon>Coelurosauria</taxon>
        <taxon>Aves</taxon>
        <taxon>Neognathae</taxon>
        <taxon>Neoaves</taxon>
        <taxon>Gruiformes</taxon>
        <taxon>Gruidae</taxon>
        <taxon>Grus</taxon>
    </lineage>
</organism>
<evidence type="ECO:0000313" key="2">
    <source>
        <dbReference type="Proteomes" id="UP001623348"/>
    </source>
</evidence>
<keyword evidence="2" id="KW-1185">Reference proteome</keyword>
<proteinExistence type="predicted"/>
<gene>
    <name evidence="1" type="ORF">GRJ2_001841700</name>
</gene>
<reference evidence="1 2" key="1">
    <citation type="submission" date="2024-06" db="EMBL/GenBank/DDBJ databases">
        <title>The draft genome of Grus japonensis, version 3.</title>
        <authorList>
            <person name="Nabeshima K."/>
            <person name="Suzuki S."/>
            <person name="Onuma M."/>
        </authorList>
    </citation>
    <scope>NUCLEOTIDE SEQUENCE [LARGE SCALE GENOMIC DNA]</scope>
    <source>
        <strain evidence="1 2">451A</strain>
    </source>
</reference>
<protein>
    <submittedName>
        <fullName evidence="1">Mitochondrial enolase superfamily member 1</fullName>
    </submittedName>
</protein>
<comment type="caution">
    <text evidence="1">The sequence shown here is derived from an EMBL/GenBank/DDBJ whole genome shotgun (WGS) entry which is preliminary data.</text>
</comment>
<evidence type="ECO:0000313" key="1">
    <source>
        <dbReference type="EMBL" id="GAB0193764.1"/>
    </source>
</evidence>
<dbReference type="AlphaFoldDB" id="A0ABC9X9S5"/>
<dbReference type="PANTHER" id="PTHR33332">
    <property type="entry name" value="REVERSE TRANSCRIPTASE DOMAIN-CONTAINING PROTEIN"/>
    <property type="match status" value="1"/>
</dbReference>
<dbReference type="EMBL" id="BAAFJT010000009">
    <property type="protein sequence ID" value="GAB0193764.1"/>
    <property type="molecule type" value="Genomic_DNA"/>
</dbReference>
<accession>A0ABC9X9S5</accession>
<sequence length="160" mass="17529">MGPECTLSNFPDDTKLAGALDILDGCAATLRDLDMLEKWANRNLIKFNKGNCKVLPLGRNNPMHQYTLGANQLESWLKKDLGVLVDHKLNVSQQCALAAKRANSTSGCLKQSVASRSREVILPLCSALVKCICSAGSSAGLPSTTETWTYWRESSEETRR</sequence>
<name>A0ABC9X9S5_GRUJA</name>
<dbReference type="Proteomes" id="UP001623348">
    <property type="component" value="Unassembled WGS sequence"/>
</dbReference>